<organism evidence="10 11">
    <name type="scientific">Ideonella margarita</name>
    <dbReference type="NCBI Taxonomy" id="2984191"/>
    <lineage>
        <taxon>Bacteria</taxon>
        <taxon>Pseudomonadati</taxon>
        <taxon>Pseudomonadota</taxon>
        <taxon>Betaproteobacteria</taxon>
        <taxon>Burkholderiales</taxon>
        <taxon>Sphaerotilaceae</taxon>
        <taxon>Ideonella</taxon>
    </lineage>
</organism>
<dbReference type="Pfam" id="PF00072">
    <property type="entry name" value="Response_reg"/>
    <property type="match status" value="1"/>
</dbReference>
<dbReference type="SMART" id="SM00448">
    <property type="entry name" value="REC"/>
    <property type="match status" value="1"/>
</dbReference>
<gene>
    <name evidence="10" type="ORF">AACH00_14360</name>
</gene>
<dbReference type="PANTHER" id="PTHR48111">
    <property type="entry name" value="REGULATOR OF RPOS"/>
    <property type="match status" value="1"/>
</dbReference>
<evidence type="ECO:0000256" key="7">
    <source>
        <dbReference type="PROSITE-ProRule" id="PRU01091"/>
    </source>
</evidence>
<protein>
    <submittedName>
        <fullName evidence="10">Response regulator transcription factor</fullName>
    </submittedName>
</protein>
<evidence type="ECO:0000256" key="2">
    <source>
        <dbReference type="ARBA" id="ARBA00023012"/>
    </source>
</evidence>
<dbReference type="SMART" id="SM00862">
    <property type="entry name" value="Trans_reg_C"/>
    <property type="match status" value="1"/>
</dbReference>
<comment type="caution">
    <text evidence="10">The sequence shown here is derived from an EMBL/GenBank/DDBJ whole genome shotgun (WGS) entry which is preliminary data.</text>
</comment>
<dbReference type="InterPro" id="IPR001867">
    <property type="entry name" value="OmpR/PhoB-type_DNA-bd"/>
</dbReference>
<dbReference type="InterPro" id="IPR011006">
    <property type="entry name" value="CheY-like_superfamily"/>
</dbReference>
<dbReference type="InterPro" id="IPR039420">
    <property type="entry name" value="WalR-like"/>
</dbReference>
<keyword evidence="4 7" id="KW-0238">DNA-binding</keyword>
<dbReference type="InterPro" id="IPR016032">
    <property type="entry name" value="Sig_transdc_resp-reg_C-effctor"/>
</dbReference>
<dbReference type="Gene3D" id="1.10.10.10">
    <property type="entry name" value="Winged helix-like DNA-binding domain superfamily/Winged helix DNA-binding domain"/>
    <property type="match status" value="1"/>
</dbReference>
<feature type="domain" description="Response regulatory" evidence="8">
    <location>
        <begin position="6"/>
        <end position="119"/>
    </location>
</feature>
<dbReference type="Gene3D" id="3.40.50.2300">
    <property type="match status" value="1"/>
</dbReference>
<dbReference type="Gene3D" id="6.10.250.690">
    <property type="match status" value="1"/>
</dbReference>
<evidence type="ECO:0000313" key="10">
    <source>
        <dbReference type="EMBL" id="MEK8047540.1"/>
    </source>
</evidence>
<feature type="modified residue" description="4-aspartylphosphate" evidence="6">
    <location>
        <position position="55"/>
    </location>
</feature>
<feature type="DNA-binding region" description="OmpR/PhoB-type" evidence="7">
    <location>
        <begin position="141"/>
        <end position="241"/>
    </location>
</feature>
<evidence type="ECO:0000259" key="8">
    <source>
        <dbReference type="PROSITE" id="PS50110"/>
    </source>
</evidence>
<evidence type="ECO:0000259" key="9">
    <source>
        <dbReference type="PROSITE" id="PS51755"/>
    </source>
</evidence>
<keyword evidence="3" id="KW-0805">Transcription regulation</keyword>
<dbReference type="SUPFAM" id="SSF46894">
    <property type="entry name" value="C-terminal effector domain of the bipartite response regulators"/>
    <property type="match status" value="1"/>
</dbReference>
<evidence type="ECO:0000313" key="11">
    <source>
        <dbReference type="Proteomes" id="UP001379945"/>
    </source>
</evidence>
<keyword evidence="5" id="KW-0804">Transcription</keyword>
<dbReference type="Pfam" id="PF00486">
    <property type="entry name" value="Trans_reg_C"/>
    <property type="match status" value="1"/>
</dbReference>
<dbReference type="CDD" id="cd00383">
    <property type="entry name" value="trans_reg_C"/>
    <property type="match status" value="1"/>
</dbReference>
<dbReference type="Proteomes" id="UP001379945">
    <property type="component" value="Unassembled WGS sequence"/>
</dbReference>
<dbReference type="PANTHER" id="PTHR48111:SF4">
    <property type="entry name" value="DNA-BINDING DUAL TRANSCRIPTIONAL REGULATOR OMPR"/>
    <property type="match status" value="1"/>
</dbReference>
<dbReference type="InterPro" id="IPR001789">
    <property type="entry name" value="Sig_transdc_resp-reg_receiver"/>
</dbReference>
<dbReference type="SUPFAM" id="SSF52172">
    <property type="entry name" value="CheY-like"/>
    <property type="match status" value="1"/>
</dbReference>
<evidence type="ECO:0000256" key="3">
    <source>
        <dbReference type="ARBA" id="ARBA00023015"/>
    </source>
</evidence>
<reference evidence="10 11" key="1">
    <citation type="submission" date="2024-04" db="EMBL/GenBank/DDBJ databases">
        <title>Novel species of the genus Ideonella isolated from streams.</title>
        <authorList>
            <person name="Lu H."/>
        </authorList>
    </citation>
    <scope>NUCLEOTIDE SEQUENCE [LARGE SCALE GENOMIC DNA]</scope>
    <source>
        <strain evidence="10 11">LYT19W</strain>
    </source>
</reference>
<keyword evidence="1 6" id="KW-0597">Phosphoprotein</keyword>
<sequence length="249" mass="27234">MTTRPQLLVVDDDDTILDLLCDYLARFGLVAHRAGNGAQMWAQLEARPIDLVLLDLMLPGTDGLTLARQLHASSTMPFIILTARGDAADRVVGLELGADDYISKPFEPRELVARVQAVLRRSATERPAAAPAPTARVAAKSESVAFEGWQLHREARLLTSPSGRQMPLSSAEYQLLTSFLRRPRQLVSRSELQSDASGRELKLASRSVDLLVSRLRQKLSTGPDTPSLIRTVRGVGYLFDAQPQEVPGG</sequence>
<accession>A0ABU9C8H4</accession>
<dbReference type="EMBL" id="JBBUTI010000009">
    <property type="protein sequence ID" value="MEK8047540.1"/>
    <property type="molecule type" value="Genomic_DNA"/>
</dbReference>
<dbReference type="PROSITE" id="PS51755">
    <property type="entry name" value="OMPR_PHOB"/>
    <property type="match status" value="1"/>
</dbReference>
<keyword evidence="2" id="KW-0902">Two-component regulatory system</keyword>
<feature type="domain" description="OmpR/PhoB-type" evidence="9">
    <location>
        <begin position="141"/>
        <end position="241"/>
    </location>
</feature>
<proteinExistence type="predicted"/>
<evidence type="ECO:0000256" key="4">
    <source>
        <dbReference type="ARBA" id="ARBA00023125"/>
    </source>
</evidence>
<dbReference type="PROSITE" id="PS50110">
    <property type="entry name" value="RESPONSE_REGULATORY"/>
    <property type="match status" value="1"/>
</dbReference>
<dbReference type="RefSeq" id="WP_341399846.1">
    <property type="nucleotide sequence ID" value="NZ_JBBUTI010000009.1"/>
</dbReference>
<evidence type="ECO:0000256" key="5">
    <source>
        <dbReference type="ARBA" id="ARBA00023163"/>
    </source>
</evidence>
<dbReference type="InterPro" id="IPR036388">
    <property type="entry name" value="WH-like_DNA-bd_sf"/>
</dbReference>
<evidence type="ECO:0000256" key="6">
    <source>
        <dbReference type="PROSITE-ProRule" id="PRU00169"/>
    </source>
</evidence>
<evidence type="ECO:0000256" key="1">
    <source>
        <dbReference type="ARBA" id="ARBA00022553"/>
    </source>
</evidence>
<keyword evidence="11" id="KW-1185">Reference proteome</keyword>
<name>A0ABU9C8H4_9BURK</name>